<reference evidence="1" key="2">
    <citation type="journal article" date="2023" name="IMA Fungus">
        <title>Comparative genomic study of the Penicillium genus elucidates a diverse pangenome and 15 lateral gene transfer events.</title>
        <authorList>
            <person name="Petersen C."/>
            <person name="Sorensen T."/>
            <person name="Nielsen M.R."/>
            <person name="Sondergaard T.E."/>
            <person name="Sorensen J.L."/>
            <person name="Fitzpatrick D.A."/>
            <person name="Frisvad J.C."/>
            <person name="Nielsen K.L."/>
        </authorList>
    </citation>
    <scope>NUCLEOTIDE SEQUENCE</scope>
    <source>
        <strain evidence="1">IBT 3081</strain>
    </source>
</reference>
<comment type="caution">
    <text evidence="1">The sequence shown here is derived from an EMBL/GenBank/DDBJ whole genome shotgun (WGS) entry which is preliminary data.</text>
</comment>
<name>A0A9W9S4D4_9EURO</name>
<dbReference type="GeneID" id="81460730"/>
<dbReference type="Proteomes" id="UP001147752">
    <property type="component" value="Unassembled WGS sequence"/>
</dbReference>
<gene>
    <name evidence="1" type="ORF">N7517_003817</name>
</gene>
<sequence>MWERMQEMGTMDETCKDKGRRYILDDFLGDHTATAYEAVHNALNPASKVPGDYSESADGLTIVCGDSHLNFISQGVYRDQDRGHADVRYDPAPGPKQRPCDVVQATAYKANGKDVIMLCDKDNIGVNQPPTFSQLNKGNVHEQGVDILSRTISSTFTHELIHTGSFDQFPRSLSDGVSEQYEYVGCKGLASSDLKWKNCDTFAIIARGELILGCDSLSI</sequence>
<dbReference type="RefSeq" id="XP_056577797.1">
    <property type="nucleotide sequence ID" value="XM_056721547.1"/>
</dbReference>
<dbReference type="AlphaFoldDB" id="A0A9W9S4D4"/>
<evidence type="ECO:0000313" key="2">
    <source>
        <dbReference type="Proteomes" id="UP001147752"/>
    </source>
</evidence>
<reference evidence="1" key="1">
    <citation type="submission" date="2022-12" db="EMBL/GenBank/DDBJ databases">
        <authorList>
            <person name="Petersen C."/>
        </authorList>
    </citation>
    <scope>NUCLEOTIDE SEQUENCE</scope>
    <source>
        <strain evidence="1">IBT 3081</strain>
    </source>
</reference>
<dbReference type="EMBL" id="JAPZBT010000002">
    <property type="protein sequence ID" value="KAJ5371811.1"/>
    <property type="molecule type" value="Genomic_DNA"/>
</dbReference>
<proteinExistence type="predicted"/>
<protein>
    <submittedName>
        <fullName evidence="1">Uncharacterized protein</fullName>
    </submittedName>
</protein>
<evidence type="ECO:0000313" key="1">
    <source>
        <dbReference type="EMBL" id="KAJ5371811.1"/>
    </source>
</evidence>
<keyword evidence="2" id="KW-1185">Reference proteome</keyword>
<accession>A0A9W9S4D4</accession>
<dbReference type="OrthoDB" id="4314619at2759"/>
<organism evidence="1 2">
    <name type="scientific">Penicillium concentricum</name>
    <dbReference type="NCBI Taxonomy" id="293559"/>
    <lineage>
        <taxon>Eukaryota</taxon>
        <taxon>Fungi</taxon>
        <taxon>Dikarya</taxon>
        <taxon>Ascomycota</taxon>
        <taxon>Pezizomycotina</taxon>
        <taxon>Eurotiomycetes</taxon>
        <taxon>Eurotiomycetidae</taxon>
        <taxon>Eurotiales</taxon>
        <taxon>Aspergillaceae</taxon>
        <taxon>Penicillium</taxon>
    </lineage>
</organism>